<dbReference type="Proteomes" id="UP000192923">
    <property type="component" value="Unassembled WGS sequence"/>
</dbReference>
<reference evidence="3 4" key="1">
    <citation type="submission" date="2016-12" db="EMBL/GenBank/DDBJ databases">
        <authorList>
            <person name="Song W.-J."/>
            <person name="Kurnit D.M."/>
        </authorList>
    </citation>
    <scope>NUCLEOTIDE SEQUENCE [LARGE SCALE GENOMIC DNA]</scope>
    <source>
        <strain evidence="3 4">175</strain>
    </source>
</reference>
<feature type="signal peptide" evidence="2">
    <location>
        <begin position="1"/>
        <end position="22"/>
    </location>
</feature>
<dbReference type="STRING" id="1760988.SAMN02949497_0853"/>
<keyword evidence="4" id="KW-1185">Reference proteome</keyword>
<dbReference type="EMBL" id="FXAM01000001">
    <property type="protein sequence ID" value="SMF93566.1"/>
    <property type="molecule type" value="Genomic_DNA"/>
</dbReference>
<evidence type="ECO:0000313" key="3">
    <source>
        <dbReference type="EMBL" id="SMF93566.1"/>
    </source>
</evidence>
<gene>
    <name evidence="3" type="ORF">SAMN02949497_0853</name>
</gene>
<keyword evidence="2" id="KW-0732">Signal</keyword>
<protein>
    <recommendedName>
        <fullName evidence="5">Chitin-binding type-2 domain-containing protein</fullName>
    </recommendedName>
</protein>
<sequence length="195" mass="20580">MRVVKLIGILALAWSLGGTAWARGGGGGHGGGGHWGGGHDGGGHWGGGYRGGGYGGHGYYGGHPFRGYSSFGFYFGPGWGWPYYYPYYAGPPAIVTVPAEPPVYIERGDAGSAGPRPWYYCPDPPGYAPYVKDCPAGWQAVAPAPTGQAPGYWYRCADPRGSYPYIRDCPSGWRKAIPEPAATNPAPNPNPMEPP</sequence>
<evidence type="ECO:0000256" key="1">
    <source>
        <dbReference type="SAM" id="MobiDB-lite"/>
    </source>
</evidence>
<proteinExistence type="predicted"/>
<dbReference type="RefSeq" id="WP_176225086.1">
    <property type="nucleotide sequence ID" value="NZ_FXAM01000001.1"/>
</dbReference>
<name>A0A1Y6CTC9_9GAMM</name>
<organism evidence="3 4">
    <name type="scientific">Methylomagnum ishizawai</name>
    <dbReference type="NCBI Taxonomy" id="1760988"/>
    <lineage>
        <taxon>Bacteria</taxon>
        <taxon>Pseudomonadati</taxon>
        <taxon>Pseudomonadota</taxon>
        <taxon>Gammaproteobacteria</taxon>
        <taxon>Methylococcales</taxon>
        <taxon>Methylococcaceae</taxon>
        <taxon>Methylomagnum</taxon>
    </lineage>
</organism>
<feature type="chain" id="PRO_5012554450" description="Chitin-binding type-2 domain-containing protein" evidence="2">
    <location>
        <begin position="23"/>
        <end position="195"/>
    </location>
</feature>
<feature type="region of interest" description="Disordered" evidence="1">
    <location>
        <begin position="176"/>
        <end position="195"/>
    </location>
</feature>
<evidence type="ECO:0000256" key="2">
    <source>
        <dbReference type="SAM" id="SignalP"/>
    </source>
</evidence>
<accession>A0A1Y6CTC9</accession>
<feature type="compositionally biased region" description="Pro residues" evidence="1">
    <location>
        <begin position="186"/>
        <end position="195"/>
    </location>
</feature>
<dbReference type="AlphaFoldDB" id="A0A1Y6CTC9"/>
<evidence type="ECO:0000313" key="4">
    <source>
        <dbReference type="Proteomes" id="UP000192923"/>
    </source>
</evidence>
<evidence type="ECO:0008006" key="5">
    <source>
        <dbReference type="Google" id="ProtNLM"/>
    </source>
</evidence>